<dbReference type="EMBL" id="CP136862">
    <property type="protein sequence ID" value="WOJ88724.1"/>
    <property type="molecule type" value="Genomic_DNA"/>
</dbReference>
<dbReference type="Proteomes" id="UP001626536">
    <property type="component" value="Chromosome"/>
</dbReference>
<organism evidence="1 2">
    <name type="scientific">Methylocapsa polymorpha</name>
    <dbReference type="NCBI Taxonomy" id="3080828"/>
    <lineage>
        <taxon>Bacteria</taxon>
        <taxon>Pseudomonadati</taxon>
        <taxon>Pseudomonadota</taxon>
        <taxon>Alphaproteobacteria</taxon>
        <taxon>Hyphomicrobiales</taxon>
        <taxon>Beijerinckiaceae</taxon>
        <taxon>Methylocapsa</taxon>
    </lineage>
</organism>
<name>A0ABZ0HQ37_9HYPH</name>
<dbReference type="RefSeq" id="WP_407338162.1">
    <property type="nucleotide sequence ID" value="NZ_CP136862.1"/>
</dbReference>
<proteinExistence type="predicted"/>
<accession>A0ABZ0HQ37</accession>
<sequence length="82" mass="8808">MANATDDDYEYVEVTVSKKIEIRFSVDNPLTAAQKQAGAVTSAVRNAPAQAADRVGQAARLAQQVKNFVSRFGQPKSPNDSP</sequence>
<protein>
    <submittedName>
        <fullName evidence="1">Uncharacterized protein</fullName>
    </submittedName>
</protein>
<reference evidence="1 2" key="1">
    <citation type="submission" date="2023-10" db="EMBL/GenBank/DDBJ databases">
        <title>Novel methanotroph of the genus Methylocapsa from a subarctic wetland.</title>
        <authorList>
            <person name="Belova S.E."/>
            <person name="Oshkin I.Y."/>
            <person name="Miroshnikov K."/>
            <person name="Dedysh S.N."/>
        </authorList>
    </citation>
    <scope>NUCLEOTIDE SEQUENCE [LARGE SCALE GENOMIC DNA]</scope>
    <source>
        <strain evidence="1 2">RX1</strain>
    </source>
</reference>
<keyword evidence="2" id="KW-1185">Reference proteome</keyword>
<evidence type="ECO:0000313" key="1">
    <source>
        <dbReference type="EMBL" id="WOJ88724.1"/>
    </source>
</evidence>
<evidence type="ECO:0000313" key="2">
    <source>
        <dbReference type="Proteomes" id="UP001626536"/>
    </source>
</evidence>
<gene>
    <name evidence="1" type="ORF">RZS28_12980</name>
</gene>